<dbReference type="STRING" id="1030841.HMPREF9370_2224"/>
<evidence type="ECO:0000313" key="4">
    <source>
        <dbReference type="Proteomes" id="UP000005336"/>
    </source>
</evidence>
<dbReference type="GO" id="GO:0005829">
    <property type="term" value="C:cytosol"/>
    <property type="evidence" value="ECO:0007669"/>
    <property type="project" value="TreeGrafter"/>
</dbReference>
<dbReference type="FunFam" id="3.30.450.40:FF:000008">
    <property type="entry name" value="GAF domain-containing proteins"/>
    <property type="match status" value="1"/>
</dbReference>
<organism evidence="3 4">
    <name type="scientific">Neisseria wadsworthii 9715</name>
    <dbReference type="NCBI Taxonomy" id="1030841"/>
    <lineage>
        <taxon>Bacteria</taxon>
        <taxon>Pseudomonadati</taxon>
        <taxon>Pseudomonadota</taxon>
        <taxon>Betaproteobacteria</taxon>
        <taxon>Neisseriales</taxon>
        <taxon>Neisseriaceae</taxon>
        <taxon>Neisseria</taxon>
    </lineage>
</organism>
<comment type="similarity">
    <text evidence="1">Belongs to the free Met sulfoxide reductase family.</text>
</comment>
<reference evidence="3 4" key="1">
    <citation type="submission" date="2011-06" db="EMBL/GenBank/DDBJ databases">
        <authorList>
            <person name="Muzny D."/>
            <person name="Qin X."/>
            <person name="Deng J."/>
            <person name="Jiang H."/>
            <person name="Liu Y."/>
            <person name="Qu J."/>
            <person name="Song X.-Z."/>
            <person name="Zhang L."/>
            <person name="Thornton R."/>
            <person name="Coyle M."/>
            <person name="Francisco L."/>
            <person name="Jackson L."/>
            <person name="Javaid M."/>
            <person name="Korchina V."/>
            <person name="Kovar C."/>
            <person name="Mata R."/>
            <person name="Mathew T."/>
            <person name="Ngo R."/>
            <person name="Nguyen L."/>
            <person name="Nguyen N."/>
            <person name="Okwuonu G."/>
            <person name="Ongeri F."/>
            <person name="Pham C."/>
            <person name="Simmons D."/>
            <person name="Wilczek-Boney K."/>
            <person name="Hale W."/>
            <person name="Jakkamsetti A."/>
            <person name="Pham P."/>
            <person name="Ruth R."/>
            <person name="San Lucas F."/>
            <person name="Warren J."/>
            <person name="Zhang J."/>
            <person name="Zhao Z."/>
            <person name="Zhou C."/>
            <person name="Zhu D."/>
            <person name="Lee S."/>
            <person name="Bess C."/>
            <person name="Blankenburg K."/>
            <person name="Forbes L."/>
            <person name="Fu Q."/>
            <person name="Gubbala S."/>
            <person name="Hirani K."/>
            <person name="Jayaseelan J.C."/>
            <person name="Lara F."/>
            <person name="Munidasa M."/>
            <person name="Palculict T."/>
            <person name="Patil S."/>
            <person name="Pu L.-L."/>
            <person name="Saada N."/>
            <person name="Tang L."/>
            <person name="Weissenberger G."/>
            <person name="Zhu Y."/>
            <person name="Hemphill L."/>
            <person name="Shang Y."/>
            <person name="Youmans B."/>
            <person name="Ayvaz T."/>
            <person name="Ross M."/>
            <person name="Santibanez J."/>
            <person name="Aqrawi P."/>
            <person name="Gross S."/>
            <person name="Joshi V."/>
            <person name="Fowler G."/>
            <person name="Nazareth L."/>
            <person name="Reid J."/>
            <person name="Worley K."/>
            <person name="Petrosino J."/>
            <person name="Highlander S."/>
            <person name="Gibbs R."/>
        </authorList>
    </citation>
    <scope>NUCLEOTIDE SEQUENCE [LARGE SCALE GENOMIC DNA]</scope>
    <source>
        <strain evidence="3 4">9715</strain>
    </source>
</reference>
<dbReference type="EMBL" id="AGAZ01000074">
    <property type="protein sequence ID" value="EGZ44376.1"/>
    <property type="molecule type" value="Genomic_DNA"/>
</dbReference>
<keyword evidence="4" id="KW-1185">Reference proteome</keyword>
<proteinExistence type="inferred from homology"/>
<dbReference type="Pfam" id="PF13185">
    <property type="entry name" value="GAF_2"/>
    <property type="match status" value="1"/>
</dbReference>
<name>G4CT14_9NEIS</name>
<dbReference type="AlphaFoldDB" id="G4CT14"/>
<protein>
    <submittedName>
        <fullName evidence="3">GAF domain protein</fullName>
    </submittedName>
</protein>
<accession>G4CT14</accession>
<dbReference type="RefSeq" id="WP_009117364.1">
    <property type="nucleotide sequence ID" value="NZ_JH165159.1"/>
</dbReference>
<dbReference type="GO" id="GO:0033745">
    <property type="term" value="F:L-methionine-(R)-S-oxide reductase activity"/>
    <property type="evidence" value="ECO:0007669"/>
    <property type="project" value="TreeGrafter"/>
</dbReference>
<dbReference type="PANTHER" id="PTHR21021">
    <property type="entry name" value="GAF/PUTATIVE CYTOSKELETAL PROTEIN"/>
    <property type="match status" value="1"/>
</dbReference>
<evidence type="ECO:0000256" key="1">
    <source>
        <dbReference type="ARBA" id="ARBA00038454"/>
    </source>
</evidence>
<dbReference type="InterPro" id="IPR029016">
    <property type="entry name" value="GAF-like_dom_sf"/>
</dbReference>
<dbReference type="SUPFAM" id="SSF55781">
    <property type="entry name" value="GAF domain-like"/>
    <property type="match status" value="1"/>
</dbReference>
<dbReference type="InterPro" id="IPR003018">
    <property type="entry name" value="GAF"/>
</dbReference>
<dbReference type="PANTHER" id="PTHR21021:SF15">
    <property type="entry name" value="FREE METHIONINE-R-SULFOXIDE REDUCTASE"/>
    <property type="match status" value="1"/>
</dbReference>
<feature type="domain" description="GAF" evidence="2">
    <location>
        <begin position="31"/>
        <end position="161"/>
    </location>
</feature>
<evidence type="ECO:0000259" key="2">
    <source>
        <dbReference type="SMART" id="SM00065"/>
    </source>
</evidence>
<sequence length="163" mass="17979">MHEITFSSSDKSEIYQELLPQIEALIDGEPNFIANLANITAVLKSAFDWLWVGFYLVDNDNLVLGPFQGPPACTRIAHGRGVCGQSWAQAQTIIVPDVNQHLDHIACSSLSQSEIVVPVFNQAGQVAAVLDVDAEETNQFDQTDAEFLQKICHLISRQHFSKA</sequence>
<dbReference type="SMART" id="SM00065">
    <property type="entry name" value="GAF"/>
    <property type="match status" value="1"/>
</dbReference>
<dbReference type="InterPro" id="IPR051330">
    <property type="entry name" value="Phosphatase_reg/MetRdx"/>
</dbReference>
<dbReference type="OrthoDB" id="9796252at2"/>
<dbReference type="Gene3D" id="3.30.450.40">
    <property type="match status" value="1"/>
</dbReference>
<dbReference type="Proteomes" id="UP000005336">
    <property type="component" value="Unassembled WGS sequence"/>
</dbReference>
<evidence type="ECO:0000313" key="3">
    <source>
        <dbReference type="EMBL" id="EGZ44376.1"/>
    </source>
</evidence>
<comment type="caution">
    <text evidence="3">The sequence shown here is derived from an EMBL/GenBank/DDBJ whole genome shotgun (WGS) entry which is preliminary data.</text>
</comment>
<dbReference type="PATRIC" id="fig|1030841.3.peg.2210"/>
<dbReference type="HOGENOM" id="CLU_077738_2_0_4"/>
<gene>
    <name evidence="3" type="ORF">HMPREF9370_2224</name>
</gene>